<dbReference type="Gramene" id="Tc01v2_t010140.1">
    <property type="protein sequence ID" value="Tc01v2_p010140.1"/>
    <property type="gene ID" value="Tc01v2_g010140"/>
</dbReference>
<dbReference type="KEGG" id="tcc:18611724"/>
<dbReference type="OrthoDB" id="10280273at2759"/>
<organism evidence="2 3">
    <name type="scientific">Theobroma cacao</name>
    <name type="common">Cacao</name>
    <name type="synonym">Cocoa</name>
    <dbReference type="NCBI Taxonomy" id="3641"/>
    <lineage>
        <taxon>Eukaryota</taxon>
        <taxon>Viridiplantae</taxon>
        <taxon>Streptophyta</taxon>
        <taxon>Embryophyta</taxon>
        <taxon>Tracheophyta</taxon>
        <taxon>Spermatophyta</taxon>
        <taxon>Magnoliopsida</taxon>
        <taxon>eudicotyledons</taxon>
        <taxon>Gunneridae</taxon>
        <taxon>Pentapetalae</taxon>
        <taxon>rosids</taxon>
        <taxon>malvids</taxon>
        <taxon>Malvales</taxon>
        <taxon>Malvaceae</taxon>
        <taxon>Byttnerioideae</taxon>
        <taxon>Theobroma</taxon>
    </lineage>
</organism>
<feature type="signal peptide" evidence="1">
    <location>
        <begin position="1"/>
        <end position="25"/>
    </location>
</feature>
<sequence length="101" mass="11064">MEKSMLVSLFLCIMILLNVVEEAKTQTTGEPTCLDKCGLKHCDRPGSFVCQLACQFFYGCPPPDGSPFASKYNDAVAKYLADHAFSPTQPLPSSSRKNVNN</sequence>
<gene>
    <name evidence="2" type="ORF">TCM_001306</name>
</gene>
<accession>A0A061DJ62</accession>
<dbReference type="InParanoid" id="A0A061DJ62"/>
<dbReference type="Gramene" id="EOX92357">
    <property type="protein sequence ID" value="EOX92357"/>
    <property type="gene ID" value="TCM_001306"/>
</dbReference>
<evidence type="ECO:0000256" key="1">
    <source>
        <dbReference type="SAM" id="SignalP"/>
    </source>
</evidence>
<dbReference type="HOGENOM" id="CLU_2296769_0_0_1"/>
<dbReference type="Proteomes" id="UP000026915">
    <property type="component" value="Chromosome 1"/>
</dbReference>
<reference evidence="2 3" key="1">
    <citation type="journal article" date="2013" name="Genome Biol.">
        <title>The genome sequence of the most widely cultivated cacao type and its use to identify candidate genes regulating pod color.</title>
        <authorList>
            <person name="Motamayor J.C."/>
            <person name="Mockaitis K."/>
            <person name="Schmutz J."/>
            <person name="Haiminen N."/>
            <person name="Iii D.L."/>
            <person name="Cornejo O."/>
            <person name="Findley S.D."/>
            <person name="Zheng P."/>
            <person name="Utro F."/>
            <person name="Royaert S."/>
            <person name="Saski C."/>
            <person name="Jenkins J."/>
            <person name="Podicheti R."/>
            <person name="Zhao M."/>
            <person name="Scheffler B.E."/>
            <person name="Stack J.C."/>
            <person name="Feltus F.A."/>
            <person name="Mustiga G.M."/>
            <person name="Amores F."/>
            <person name="Phillips W."/>
            <person name="Marelli J.P."/>
            <person name="May G.D."/>
            <person name="Shapiro H."/>
            <person name="Ma J."/>
            <person name="Bustamante C.D."/>
            <person name="Schnell R.J."/>
            <person name="Main D."/>
            <person name="Gilbert D."/>
            <person name="Parida L."/>
            <person name="Kuhn D.N."/>
        </authorList>
    </citation>
    <scope>NUCLEOTIDE SEQUENCE [LARGE SCALE GENOMIC DNA]</scope>
    <source>
        <strain evidence="3">cv. Matina 1-6</strain>
    </source>
</reference>
<name>A0A061DJ62_THECC</name>
<evidence type="ECO:0000313" key="3">
    <source>
        <dbReference type="Proteomes" id="UP000026915"/>
    </source>
</evidence>
<keyword evidence="1" id="KW-0732">Signal</keyword>
<feature type="chain" id="PRO_5001596236" evidence="1">
    <location>
        <begin position="26"/>
        <end position="101"/>
    </location>
</feature>
<keyword evidence="3" id="KW-1185">Reference proteome</keyword>
<dbReference type="EMBL" id="CM001879">
    <property type="protein sequence ID" value="EOX92357.1"/>
    <property type="molecule type" value="Genomic_DNA"/>
</dbReference>
<proteinExistence type="predicted"/>
<dbReference type="AlphaFoldDB" id="A0A061DJ62"/>
<evidence type="ECO:0000313" key="2">
    <source>
        <dbReference type="EMBL" id="EOX92357.1"/>
    </source>
</evidence>
<protein>
    <submittedName>
        <fullName evidence="2">Uncharacterized protein</fullName>
    </submittedName>
</protein>